<dbReference type="PANTHER" id="PTHR45746">
    <property type="entry name" value="LP21163P"/>
    <property type="match status" value="1"/>
</dbReference>
<reference evidence="5 6" key="1">
    <citation type="submission" date="2014-07" db="EMBL/GenBank/DDBJ databases">
        <title>Genomic and transcriptomic analysis on Apis cerana provide comprehensive insights into honey bee biology.</title>
        <authorList>
            <person name="Diao Q."/>
            <person name="Sun L."/>
            <person name="Zheng H."/>
            <person name="Zheng H."/>
            <person name="Xu S."/>
            <person name="Wang S."/>
            <person name="Zeng Z."/>
            <person name="Hu F."/>
            <person name="Su S."/>
            <person name="Wu J."/>
        </authorList>
    </citation>
    <scope>NUCLEOTIDE SEQUENCE [LARGE SCALE GENOMIC DNA]</scope>
    <source>
        <tissue evidence="5">Pupae without intestine</tissue>
    </source>
</reference>
<dbReference type="InterPro" id="IPR036284">
    <property type="entry name" value="GGL_sf"/>
</dbReference>
<dbReference type="InterPro" id="IPR047017">
    <property type="entry name" value="RGS6/7/9/11_DHEX_sf"/>
</dbReference>
<dbReference type="SMART" id="SM00315">
    <property type="entry name" value="RGS"/>
    <property type="match status" value="1"/>
</dbReference>
<dbReference type="Pfam" id="PF00631">
    <property type="entry name" value="G-gamma"/>
    <property type="match status" value="1"/>
</dbReference>
<dbReference type="CDD" id="cd00068">
    <property type="entry name" value="GGL"/>
    <property type="match status" value="1"/>
</dbReference>
<dbReference type="InterPro" id="IPR040759">
    <property type="entry name" value="RGS_DHEX"/>
</dbReference>
<dbReference type="SMART" id="SM01224">
    <property type="entry name" value="G_gamma"/>
    <property type="match status" value="1"/>
</dbReference>
<dbReference type="Gene3D" id="1.10.10.10">
    <property type="entry name" value="Winged helix-like DNA-binding domain superfamily/Winged helix DNA-binding domain"/>
    <property type="match status" value="1"/>
</dbReference>
<dbReference type="GO" id="GO:0043005">
    <property type="term" value="C:neuron projection"/>
    <property type="evidence" value="ECO:0007669"/>
    <property type="project" value="TreeGrafter"/>
</dbReference>
<dbReference type="PANTHER" id="PTHR45746:SF6">
    <property type="entry name" value="LP21163P"/>
    <property type="match status" value="1"/>
</dbReference>
<dbReference type="GO" id="GO:0005096">
    <property type="term" value="F:GTPase activator activity"/>
    <property type="evidence" value="ECO:0007669"/>
    <property type="project" value="TreeGrafter"/>
</dbReference>
<dbReference type="SMART" id="SM00049">
    <property type="entry name" value="DEP"/>
    <property type="match status" value="1"/>
</dbReference>
<dbReference type="InterPro" id="IPR036305">
    <property type="entry name" value="RGS_sf"/>
</dbReference>
<dbReference type="STRING" id="94128.A0A2A3E8I6"/>
<dbReference type="InterPro" id="IPR036388">
    <property type="entry name" value="WH-like_DNA-bd_sf"/>
</dbReference>
<dbReference type="Pfam" id="PF00610">
    <property type="entry name" value="DEP"/>
    <property type="match status" value="1"/>
</dbReference>
<sequence>MSEGANSISQICENSLTTLKDEVDPEELPPRIISHVTRRSRFGTSNVALSPYILIDGRKLRSSLALSKKKLPRRVNFPTNDNHLITGYLEPANPWKFAKNVNCEDIILAYKESCIKHNSDPLETVINQLKNLDTFELRNEELDLKGQILDINHAEPLEEIFKRVQFNKINLEATSLNDESSVILFDMLEYYESARHLNISSNQSIGIHGWQACANMIKKTQCLEHFEAKDVILNEQYMNILSRALRLICHLHVLKLENCGLTGRSIVTLDLLIVAALKMNTGIRELYLADNGLNLYDAIQLGSLLRLNNHIQLLDISNNVIQDDGVRDILEGLINQINEDKDGKGLNILVLWNNQLTKKSSPYFARIITLCKTLETLNIGKNILTDEFLFVIKDALKKNHVLLQLGIQSTELTCDGIITLSEIIEINQVLQRIDLRNNSIQVTGMKALSFAMKKNKNITKIDLDDKLEIKVDDQTLHQYTQLVADIRSCCLENKQNQILEENSEGFENSYHSRFCSTTSRKISLTCQTLPCSLSSMISIQKDESEQSMLEPKRINGGRLRSPAPSPVSSPIASPILSPSRSRFVVSRVPETLRSTDSSVSSSSIVFSSLGSSPTYVTSASGSSRFRVSVVESANIVCLSKPIITTTEADITVDLNSKVNITESIDSDNSDNVFASELGMNNNNQIENLQNTSNDFSDLALNVVEEMCTSTVPGCPNIKESNTSKSFFKTTIKSQSNDNISSVTLECKEDGNVSDNQIILNQLEDILTTKNIENIENYYKKDAKDIKITSKDRNDKNSPYTTITTNKDYGTTNTCTNENIELQSQTNHDPIQKSTSNLGKLLSLFQHSSCFFSDSTNINQLKSKSTFQGSINSMMTLGDKFHYYIKDKKDRIYNRETEESSVSLKNKSKFFNVSQLPSLQSLANMIPSFKFEGNTSGQSNKSYSKEVNLLLKKDCETDSTGTKKTNCNSENLNIYLKKQKSISTLDNQLLSENIQSKFPFGVTNKNVVLTANYIVSNIIDICSKIVNNNLLMHVSNSNIVPVPKLIGIPEYSVLKAVINDVQKKNIAEVLDKVDPIEKTNNEILTNSINFTSDNNSLSCSIMYDISNDMHTVDTSDRMHNLVINLSTKNNIENNSVFNVNSTENNTACHVCNQKCVCNVSNKSIECYNTLKINVETNCLNNEVTRMYSIDSNNDKNVFINVHNISTSNEIERINVCYVNNNINWKSTVVNNIPEAKISKINYIYKDTNFESSNDNTNLCTSVIYRDVSTPIKRKVIKPFVIENNKYFKITNIYQTKTNNVKNTMNNMNIVMSIPRMYSYMTNFNILILRNFIHYVADTSVDKTLIKNLLLDLTTNNWPDNIIKIKTLFCDLSQISQLSMNAITEKSDNEILKIEKNTLPKNYSKKKMNFYKKQKFKKNEPFEIVSEYSSIPVITDSIVSSKENVSCLRGNIDISSNLSENIHMFNNFGSNIAQHLKCTNSDEISDTTHQYLNAIKCAAIATTICSTAAVNTRGNTTIDIISDQSTNIAETSSIIHATRINNLIFIAQNKINDIEEEEEKEEQQLQVIENEDSEIKNRRYTEENNNFYDFDDDEIDEFEELKMHLEPNLDMVTMNSEQSACRRKPSENNKIGGTVDRYRNRDNQLNQCNNQNGQAVDKSPISPTYHITASCAEDTPNYLVYQKMEAIVEKMSDESTGVPVKTVKNFMTKTPSVFTGTDLISWMMKTMAIDDQEALHVAHLMASHGYFFPIDDHCLTVKNDNTFYRFQTPYFWPSNCWEPENTDYAVYLCKRTMQNKTRLELADYEAENLAKLQKMFSRKWEFIFMQAEAQSKVDKKRDKLERKVLDSQERAFWDVYRPMPGCVNTTEMDIKKACRTYKPYPKLSKNLQLEMANTDIPSHSESYTVSSLETLNKEIEILKARLDRSNIKVSKVSEALIAYFEQYIEYDPFFIQPEFTNPWISDNSEMWEQEKLAKEISTRRVKRWGFSLQELLQDPIGREQFIRFLDKEFSSENLKFWEAVQELKTLPQKEVKNKVNEIWNEYLGPDASCPINVDSQSYEITKKHLQKPDRWCFDITATSVKGIRSIVSFSGRRDTATS</sequence>
<evidence type="ECO:0000313" key="5">
    <source>
        <dbReference type="EMBL" id="PBC27371.1"/>
    </source>
</evidence>
<keyword evidence="1" id="KW-0734">Signal transduction inhibitor</keyword>
<dbReference type="GO" id="GO:0007186">
    <property type="term" value="P:G protein-coupled receptor signaling pathway"/>
    <property type="evidence" value="ECO:0007669"/>
    <property type="project" value="InterPro"/>
</dbReference>
<dbReference type="GO" id="GO:0035556">
    <property type="term" value="P:intracellular signal transduction"/>
    <property type="evidence" value="ECO:0007669"/>
    <property type="project" value="InterPro"/>
</dbReference>
<dbReference type="Gene3D" id="1.10.167.10">
    <property type="entry name" value="Regulator of G-protein Signalling 4, domain 2"/>
    <property type="match status" value="1"/>
</dbReference>
<dbReference type="InterPro" id="IPR015898">
    <property type="entry name" value="G-protein_gamma-like_dom"/>
</dbReference>
<feature type="domain" description="RGS" evidence="3">
    <location>
        <begin position="1985"/>
        <end position="2078"/>
    </location>
</feature>
<dbReference type="InterPro" id="IPR032675">
    <property type="entry name" value="LRR_dom_sf"/>
</dbReference>
<dbReference type="Gene3D" id="1.10.1240.60">
    <property type="match status" value="1"/>
</dbReference>
<keyword evidence="2" id="KW-0175">Coiled coil</keyword>
<dbReference type="Pfam" id="PF00615">
    <property type="entry name" value="RGS"/>
    <property type="match status" value="1"/>
</dbReference>
<dbReference type="SUPFAM" id="SSF52047">
    <property type="entry name" value="RNI-like"/>
    <property type="match status" value="1"/>
</dbReference>
<dbReference type="SUPFAM" id="SSF48097">
    <property type="entry name" value="Regulator of G-protein signaling, RGS"/>
    <property type="match status" value="1"/>
</dbReference>
<evidence type="ECO:0000259" key="3">
    <source>
        <dbReference type="PROSITE" id="PS50132"/>
    </source>
</evidence>
<dbReference type="Gene3D" id="4.10.260.10">
    <property type="entry name" value="Transducin (heterotrimeric G protein), gamma chain"/>
    <property type="match status" value="1"/>
</dbReference>
<protein>
    <submittedName>
        <fullName evidence="5">Regulator of G-protein signaling</fullName>
    </submittedName>
</protein>
<organism evidence="5 6">
    <name type="scientific">Apis cerana cerana</name>
    <name type="common">Oriental honeybee</name>
    <dbReference type="NCBI Taxonomy" id="94128"/>
    <lineage>
        <taxon>Eukaryota</taxon>
        <taxon>Metazoa</taxon>
        <taxon>Ecdysozoa</taxon>
        <taxon>Arthropoda</taxon>
        <taxon>Hexapoda</taxon>
        <taxon>Insecta</taxon>
        <taxon>Pterygota</taxon>
        <taxon>Neoptera</taxon>
        <taxon>Endopterygota</taxon>
        <taxon>Hymenoptera</taxon>
        <taxon>Apocrita</taxon>
        <taxon>Aculeata</taxon>
        <taxon>Apoidea</taxon>
        <taxon>Anthophila</taxon>
        <taxon>Apidae</taxon>
        <taxon>Apis</taxon>
    </lineage>
</organism>
<gene>
    <name evidence="5" type="ORF">APICC_06925</name>
</gene>
<proteinExistence type="predicted"/>
<keyword evidence="6" id="KW-1185">Reference proteome</keyword>
<accession>A0A2A3E8I6</accession>
<dbReference type="InterPro" id="IPR000591">
    <property type="entry name" value="DEP_dom"/>
</dbReference>
<dbReference type="GO" id="GO:0009968">
    <property type="term" value="P:negative regulation of signal transduction"/>
    <property type="evidence" value="ECO:0007669"/>
    <property type="project" value="UniProtKB-KW"/>
</dbReference>
<dbReference type="GO" id="GO:0008277">
    <property type="term" value="P:regulation of G protein-coupled receptor signaling pathway"/>
    <property type="evidence" value="ECO:0007669"/>
    <property type="project" value="InterPro"/>
</dbReference>
<evidence type="ECO:0000259" key="4">
    <source>
        <dbReference type="PROSITE" id="PS50186"/>
    </source>
</evidence>
<dbReference type="SUPFAM" id="SSF46785">
    <property type="entry name" value="Winged helix' DNA-binding domain"/>
    <property type="match status" value="1"/>
</dbReference>
<dbReference type="PRINTS" id="PR01301">
    <property type="entry name" value="RGSPROTEIN"/>
</dbReference>
<dbReference type="EMBL" id="KZ288349">
    <property type="protein sequence ID" value="PBC27371.1"/>
    <property type="molecule type" value="Genomic_DNA"/>
</dbReference>
<dbReference type="GO" id="GO:0005737">
    <property type="term" value="C:cytoplasm"/>
    <property type="evidence" value="ECO:0007669"/>
    <property type="project" value="TreeGrafter"/>
</dbReference>
<dbReference type="InterPro" id="IPR047016">
    <property type="entry name" value="RGS6/7/9/11"/>
</dbReference>
<dbReference type="Gene3D" id="3.80.10.10">
    <property type="entry name" value="Ribonuclease Inhibitor"/>
    <property type="match status" value="1"/>
</dbReference>
<dbReference type="SUPFAM" id="SSF48670">
    <property type="entry name" value="Transducin (heterotrimeric G protein), gamma chain"/>
    <property type="match status" value="1"/>
</dbReference>
<dbReference type="CDD" id="cd04450">
    <property type="entry name" value="DEP_RGS7-like"/>
    <property type="match status" value="1"/>
</dbReference>
<dbReference type="FunFam" id="1.10.1240.60:FF:000001">
    <property type="entry name" value="Regulator of G-protein signaling 6"/>
    <property type="match status" value="1"/>
</dbReference>
<dbReference type="OrthoDB" id="10034042at2759"/>
<dbReference type="SMART" id="SM00224">
    <property type="entry name" value="GGL"/>
    <property type="match status" value="1"/>
</dbReference>
<dbReference type="SMART" id="SM00368">
    <property type="entry name" value="LRR_RI"/>
    <property type="match status" value="6"/>
</dbReference>
<dbReference type="FunFam" id="1.10.10.10:FF:000162">
    <property type="entry name" value="Regulator of G-protein signaling 6"/>
    <property type="match status" value="1"/>
</dbReference>
<evidence type="ECO:0000313" key="6">
    <source>
        <dbReference type="Proteomes" id="UP000242457"/>
    </source>
</evidence>
<dbReference type="InterPro" id="IPR016137">
    <property type="entry name" value="RGS"/>
</dbReference>
<evidence type="ECO:0000256" key="2">
    <source>
        <dbReference type="SAM" id="Coils"/>
    </source>
</evidence>
<dbReference type="CDD" id="cd00116">
    <property type="entry name" value="LRR_RI"/>
    <property type="match status" value="1"/>
</dbReference>
<dbReference type="Proteomes" id="UP000242457">
    <property type="component" value="Unassembled WGS sequence"/>
</dbReference>
<feature type="domain" description="DEP" evidence="4">
    <location>
        <begin position="1692"/>
        <end position="1766"/>
    </location>
</feature>
<dbReference type="Pfam" id="PF18148">
    <property type="entry name" value="RGS_DHEX"/>
    <property type="match status" value="1"/>
</dbReference>
<dbReference type="PROSITE" id="PS50186">
    <property type="entry name" value="DEP"/>
    <property type="match status" value="1"/>
</dbReference>
<name>A0A2A3E8I6_APICC</name>
<dbReference type="InterPro" id="IPR044926">
    <property type="entry name" value="RGS_subdomain_2"/>
</dbReference>
<dbReference type="InterPro" id="IPR036390">
    <property type="entry name" value="WH_DNA-bd_sf"/>
</dbReference>
<evidence type="ECO:0000256" key="1">
    <source>
        <dbReference type="ARBA" id="ARBA00022700"/>
    </source>
</evidence>
<dbReference type="PROSITE" id="PS50132">
    <property type="entry name" value="RGS"/>
    <property type="match status" value="1"/>
</dbReference>
<feature type="coiled-coil region" evidence="2">
    <location>
        <begin position="1542"/>
        <end position="1576"/>
    </location>
</feature>